<feature type="compositionally biased region" description="Acidic residues" evidence="1">
    <location>
        <begin position="1183"/>
        <end position="1199"/>
    </location>
</feature>
<feature type="region of interest" description="Disordered" evidence="1">
    <location>
        <begin position="589"/>
        <end position="690"/>
    </location>
</feature>
<evidence type="ECO:0000313" key="3">
    <source>
        <dbReference type="Proteomes" id="UP001152320"/>
    </source>
</evidence>
<dbReference type="PANTHER" id="PTHR36910">
    <property type="match status" value="1"/>
</dbReference>
<dbReference type="SUPFAM" id="SSF48371">
    <property type="entry name" value="ARM repeat"/>
    <property type="match status" value="1"/>
</dbReference>
<evidence type="ECO:0000256" key="1">
    <source>
        <dbReference type="SAM" id="MobiDB-lite"/>
    </source>
</evidence>
<dbReference type="Gene3D" id="1.25.10.10">
    <property type="entry name" value="Leucine-rich Repeat Variant"/>
    <property type="match status" value="1"/>
</dbReference>
<name>A0A9Q1CBG4_HOLLE</name>
<comment type="caution">
    <text evidence="2">The sequence shown here is derived from an EMBL/GenBank/DDBJ whole genome shotgun (WGS) entry which is preliminary data.</text>
</comment>
<dbReference type="Proteomes" id="UP001152320">
    <property type="component" value="Chromosome 5"/>
</dbReference>
<dbReference type="AlphaFoldDB" id="A0A9Q1CBG4"/>
<proteinExistence type="predicted"/>
<feature type="compositionally biased region" description="Polar residues" evidence="1">
    <location>
        <begin position="589"/>
        <end position="609"/>
    </location>
</feature>
<protein>
    <submittedName>
        <fullName evidence="2">Uncharacterized protein</fullName>
    </submittedName>
</protein>
<organism evidence="2 3">
    <name type="scientific">Holothuria leucospilota</name>
    <name type="common">Black long sea cucumber</name>
    <name type="synonym">Mertensiothuria leucospilota</name>
    <dbReference type="NCBI Taxonomy" id="206669"/>
    <lineage>
        <taxon>Eukaryota</taxon>
        <taxon>Metazoa</taxon>
        <taxon>Echinodermata</taxon>
        <taxon>Eleutherozoa</taxon>
        <taxon>Echinozoa</taxon>
        <taxon>Holothuroidea</taxon>
        <taxon>Aspidochirotacea</taxon>
        <taxon>Aspidochirotida</taxon>
        <taxon>Holothuriidae</taxon>
        <taxon>Holothuria</taxon>
    </lineage>
</organism>
<keyword evidence="3" id="KW-1185">Reference proteome</keyword>
<dbReference type="PANTHER" id="PTHR36910:SF8">
    <property type="match status" value="1"/>
</dbReference>
<feature type="compositionally biased region" description="Polar residues" evidence="1">
    <location>
        <begin position="1145"/>
        <end position="1158"/>
    </location>
</feature>
<gene>
    <name evidence="2" type="ORF">HOLleu_12346</name>
</gene>
<evidence type="ECO:0000313" key="2">
    <source>
        <dbReference type="EMBL" id="KAJ8041509.1"/>
    </source>
</evidence>
<dbReference type="EMBL" id="JAIZAY010000005">
    <property type="protein sequence ID" value="KAJ8041509.1"/>
    <property type="molecule type" value="Genomic_DNA"/>
</dbReference>
<accession>A0A9Q1CBG4</accession>
<reference evidence="2" key="1">
    <citation type="submission" date="2021-10" db="EMBL/GenBank/DDBJ databases">
        <title>Tropical sea cucumber genome reveals ecological adaptation and Cuvierian tubules defense mechanism.</title>
        <authorList>
            <person name="Chen T."/>
        </authorList>
    </citation>
    <scope>NUCLEOTIDE SEQUENCE</scope>
    <source>
        <strain evidence="2">Nanhai2018</strain>
        <tissue evidence="2">Muscle</tissue>
    </source>
</reference>
<dbReference type="InterPro" id="IPR016024">
    <property type="entry name" value="ARM-type_fold"/>
</dbReference>
<dbReference type="InterPro" id="IPR011989">
    <property type="entry name" value="ARM-like"/>
</dbReference>
<feature type="compositionally biased region" description="Polar residues" evidence="1">
    <location>
        <begin position="616"/>
        <end position="642"/>
    </location>
</feature>
<sequence length="1254" mass="141764">MLMDHTEWKVTSKSSMEGLKQHFAKLSNSLAESLAIESEIASLRAIRDRLTVETQPSVTKSLDLEQDFLTLAADSLGSEYTDPFPSFKLDTVLHGQEELNDFMLYVLERRYGWSEVENGKVTKEDEDFRNKAIDHERVGRLKTHLNELLESFIHWFLCQNISVPVLCSFRNAISKASNRPVVRNQTVVIMMDWLHQNSSQPWFHSHWRQVQELLVCGVTDIWSAIRNACINRLGPIVDCFTLVKLEAFYCTLVKICRDPHSSWQAKEGAIMAVIVILRNFHWVGRLSHSFSEHSVNETSFYLKYGHEEMQQLPRFLADSLHSLIYPLLAHPQISVRDNATKAFSSFLSRCEFQEALNALDEAISRLSPSREPYQEGQGDDDGALRMQDPSMDEELFVDAYEAEGLISVCTGLIKQIPASFLLNKWTFYFSVFNNCLMHPASTVRQVTSTLLKYLVAKSSQAPLVLKLTLQSLVTNWCVNVEQILAMHQGVKQPIIRIHQGKATRDAGMASDDSATEEYSDQTLLATWEWREGRLLTYELIAKFLVHNHVHYIFPSHAIQPARFRGTASVDAVMQSRYLKSSSGEKITLSKSVGYSGGQSSRQAWGSQRGQSEEDSSGSATPNDSPRHQISPTPNSSELSRSGSYRKKSLEQKRSRTMAEGNFYGQPTPNQYSYPEDSKKSPLQSPRKGSSFLIAPSSLLHLIKDSQSTEQENDCDVSKSRYIPFPKRLTDKSQHQLEKEEKNLVIDQKAETQDEDDNWELVSVSTLFSQMLLQTIECLGSDQWELRRMGHQTLPILTEAIRYFDVTLLTALIDAYFSPKVTVMTYGLSLAVKSTLQHALRLENFTDSSGPNSMDSTKTCSILDTVEQRVSRWVLIARDLVNRPCVDKLSFVAVEILFLACTNFSQYLSVETKTVVDTTCVKFSLDLFSHAHPSHRYSKYLFKAKKVRMDIDTPAQGYLSILKGDGLHRLSLQMQHYLVSECYTLFPSFVSNTSVCEVARMLPTLLHLIIVFMEDHDVLKTLLDGCRCLVSKVEQTECSHFPDDFFTALEYSLLGIIDIIHIKATEVLTIRPVLEFYICLGQLVSSTHHLTALFKVIHSRLQDVGSSKTTLDVCNSDLVFRSNDIPASPVDNQPIAAETEDDYEENGSSHPLTTSLNASGGNGQITGVGLNRRRMSSSVGLPTDESDSDSDWDSWEEEEEDQSMLEELFGDFLRTLQGHYRQTAIPGEQSVFEVRLGMVGVLSKRTISRLLHLDL</sequence>
<feature type="region of interest" description="Disordered" evidence="1">
    <location>
        <begin position="1138"/>
        <end position="1199"/>
    </location>
</feature>
<dbReference type="OrthoDB" id="407325at2759"/>